<dbReference type="InterPro" id="IPR012340">
    <property type="entry name" value="NA-bd_OB-fold"/>
</dbReference>
<dbReference type="PANTHER" id="PTHR47642">
    <property type="entry name" value="ATP-DEPENDENT DNA HELICASE"/>
    <property type="match status" value="1"/>
</dbReference>
<dbReference type="EMBL" id="JAIZAY010000001">
    <property type="protein sequence ID" value="KAJ8048298.1"/>
    <property type="molecule type" value="Genomic_DNA"/>
</dbReference>
<dbReference type="PANTHER" id="PTHR47642:SF5">
    <property type="entry name" value="ATP-DEPENDENT DNA HELICASE"/>
    <property type="match status" value="1"/>
</dbReference>
<sequence length="1333" mass="152854">MFWIENAPTLTNNTAEEIVTFVDQYISCSDEVSDKEQANLQLQKHKHSKTCRKGGKPICRFGFPKPPMIETTLLSPLQQDVSEDERLQAKLNYQKVSKLLSDMKDGQNFSHEEFLNQLNLTQSQYIMCLQTSINTPTIFLKRSPKEIRTNPYMKSLLDTYGANHDIQFVTDPYACAVYIVAYMSKSQRGMSLLLDQACKEAKNGNSDIQNQVKSIGNKFLNAVEVSAQEAAYLLLQLPITRSSRNVIFINTSPPDERTFLLKSKEDLEQMDPDDTDIECGNIIKRYSQRPHLLEQYCLADYASKINIIYPKEIQDPYDDCYEDDPFHMKNESQDEAQFLSGQETVNVTLKSGVQIKSCSTPKIIRFVNYNQKTDPENYFRERVMLYVPWRNENKDILQNQDSFEKCFIKNQAQIESKMREYEPHKVIQLDELAQAYLEDNSIDEISQLIPSTEHTEQQDRLEGSTDCEQLSFYSPHQQQHKIYDMCADLGMTNNTSIEITTFCPRIPENEYLELLTVLNKKQREFYLHVMESITSMENPLHVFLTGGAGVGKSVVIKVLYQSLHRYLNSIEGTDPDDCKIILCAPTGKAAFNINGLTIHSAFQIDPNRGYNFLKLNSDKLNSLQVKYRHLQVVIIDEISMVGNKQLLFINERLKEIKQNQQPFGGVHIIAVGDLYQLKPVMDSWIFENLEDGYGALATNIWRNLFSVHELTQIMRQKDDQEFAELLNRLREGNQTQIDIQELQKCLTNQAHLNNSIIHLYPTNALVDTHNSHIFKDSKKEKIIIQAVDTIGGDYPATVKQDLKKRFPTVANKTAGLMLSLPVAVDSIYETVANIDVNDGITNGSSCIVKHIQYLDINNPKPSIIWVQFDKETVGQITRAKYKKYFGPFIDTSWTPIFAISRNFFITPRKIMVTRQQFPLRPATAKTIHKSQGDTVHEIAVHMGSTKIEHAHYVAFSRVRTKKGLHIIHLNEKKITTSEKVKLEMKRIQQNSPMKLCYKPFYNITSPNIKITLQNARSLHKHIRNIASDQNIMSSDIISVVETRLRNTDNPQTFALQEFSSIRNDQPCTGQMAAMVMFALTEPENRGQNYFFHGMSENLQLHEVYIMTVNNIPATPLRNKISAGKYYVLQHYSLNQKEETNYLRLTSDKSKEGSLTSPKMSYNPEKCTIPEALASPKKRRLSVEGTIVEIYPLKEGHNWKRRDIIIEDPPTARKICCKLWNAHADSVQEKDRGSTATFNNMEVDIYNDRHQLRTTGLTTLTITTTQTANKYHIIGVDPEPDNLTLITECGNTFQMTTNLLETIEMSATEFTNKTPVFANLEIQNNKVMKIELMQ</sequence>
<keyword evidence="4" id="KW-1185">Reference proteome</keyword>
<reference evidence="3" key="1">
    <citation type="submission" date="2021-10" db="EMBL/GenBank/DDBJ databases">
        <title>Tropical sea cucumber genome reveals ecological adaptation and Cuvierian tubules defense mechanism.</title>
        <authorList>
            <person name="Chen T."/>
        </authorList>
    </citation>
    <scope>NUCLEOTIDE SEQUENCE</scope>
    <source>
        <strain evidence="3">Nanhai2018</strain>
        <tissue evidence="3">Muscle</tissue>
    </source>
</reference>
<dbReference type="Gene3D" id="2.40.50.140">
    <property type="entry name" value="Nucleic acid-binding proteins"/>
    <property type="match status" value="1"/>
</dbReference>
<keyword evidence="1" id="KW-0227">DNA damage</keyword>
<dbReference type="GO" id="GO:0006281">
    <property type="term" value="P:DNA repair"/>
    <property type="evidence" value="ECO:0007669"/>
    <property type="project" value="UniProtKB-KW"/>
</dbReference>
<dbReference type="Pfam" id="PF05970">
    <property type="entry name" value="PIF1"/>
    <property type="match status" value="1"/>
</dbReference>
<evidence type="ECO:0000259" key="2">
    <source>
        <dbReference type="Pfam" id="PF05970"/>
    </source>
</evidence>
<dbReference type="InterPro" id="IPR051055">
    <property type="entry name" value="PIF1_helicase"/>
</dbReference>
<protein>
    <recommendedName>
        <fullName evidence="1">ATP-dependent DNA helicase</fullName>
        <ecNumber evidence="1">5.6.2.3</ecNumber>
    </recommendedName>
</protein>
<keyword evidence="1" id="KW-0234">DNA repair</keyword>
<dbReference type="SUPFAM" id="SSF52540">
    <property type="entry name" value="P-loop containing nucleoside triphosphate hydrolases"/>
    <property type="match status" value="2"/>
</dbReference>
<keyword evidence="1 3" id="KW-0347">Helicase</keyword>
<dbReference type="GO" id="GO:0000723">
    <property type="term" value="P:telomere maintenance"/>
    <property type="evidence" value="ECO:0007669"/>
    <property type="project" value="InterPro"/>
</dbReference>
<dbReference type="EC" id="5.6.2.3" evidence="1"/>
<evidence type="ECO:0000256" key="1">
    <source>
        <dbReference type="RuleBase" id="RU363044"/>
    </source>
</evidence>
<name>A0A9Q1HKE6_HOLLE</name>
<evidence type="ECO:0000313" key="3">
    <source>
        <dbReference type="EMBL" id="KAJ8048298.1"/>
    </source>
</evidence>
<dbReference type="InterPro" id="IPR010285">
    <property type="entry name" value="DNA_helicase_pif1-like_DEAD"/>
</dbReference>
<evidence type="ECO:0000313" key="4">
    <source>
        <dbReference type="Proteomes" id="UP001152320"/>
    </source>
</evidence>
<dbReference type="GO" id="GO:0043139">
    <property type="term" value="F:5'-3' DNA helicase activity"/>
    <property type="evidence" value="ECO:0007669"/>
    <property type="project" value="UniProtKB-EC"/>
</dbReference>
<dbReference type="OrthoDB" id="6141723at2759"/>
<comment type="caution">
    <text evidence="3">The sequence shown here is derived from an EMBL/GenBank/DDBJ whole genome shotgun (WGS) entry which is preliminary data.</text>
</comment>
<dbReference type="GO" id="GO:0016787">
    <property type="term" value="F:hydrolase activity"/>
    <property type="evidence" value="ECO:0007669"/>
    <property type="project" value="UniProtKB-KW"/>
</dbReference>
<organism evidence="3 4">
    <name type="scientific">Holothuria leucospilota</name>
    <name type="common">Black long sea cucumber</name>
    <name type="synonym">Mertensiothuria leucospilota</name>
    <dbReference type="NCBI Taxonomy" id="206669"/>
    <lineage>
        <taxon>Eukaryota</taxon>
        <taxon>Metazoa</taxon>
        <taxon>Echinodermata</taxon>
        <taxon>Eleutherozoa</taxon>
        <taxon>Echinozoa</taxon>
        <taxon>Holothuroidea</taxon>
        <taxon>Aspidochirotacea</taxon>
        <taxon>Aspidochirotida</taxon>
        <taxon>Holothuriidae</taxon>
        <taxon>Holothuria</taxon>
    </lineage>
</organism>
<keyword evidence="1" id="KW-0547">Nucleotide-binding</keyword>
<comment type="cofactor">
    <cofactor evidence="1">
        <name>Mg(2+)</name>
        <dbReference type="ChEBI" id="CHEBI:18420"/>
    </cofactor>
</comment>
<dbReference type="GO" id="GO:0005524">
    <property type="term" value="F:ATP binding"/>
    <property type="evidence" value="ECO:0007669"/>
    <property type="project" value="UniProtKB-KW"/>
</dbReference>
<proteinExistence type="inferred from homology"/>
<comment type="similarity">
    <text evidence="1">Belongs to the helicase family.</text>
</comment>
<dbReference type="Gene3D" id="3.40.50.300">
    <property type="entry name" value="P-loop containing nucleotide triphosphate hydrolases"/>
    <property type="match status" value="1"/>
</dbReference>
<keyword evidence="1" id="KW-0067">ATP-binding</keyword>
<dbReference type="GO" id="GO:0006310">
    <property type="term" value="P:DNA recombination"/>
    <property type="evidence" value="ECO:0007669"/>
    <property type="project" value="UniProtKB-KW"/>
</dbReference>
<accession>A0A9Q1HKE6</accession>
<feature type="domain" description="DNA helicase Pif1-like DEAD-box helicase" evidence="2">
    <location>
        <begin position="518"/>
        <end position="736"/>
    </location>
</feature>
<keyword evidence="1" id="KW-0378">Hydrolase</keyword>
<gene>
    <name evidence="3" type="ORF">HOLleu_00551</name>
</gene>
<dbReference type="InterPro" id="IPR027417">
    <property type="entry name" value="P-loop_NTPase"/>
</dbReference>
<comment type="catalytic activity">
    <reaction evidence="1">
        <text>ATP + H2O = ADP + phosphate + H(+)</text>
        <dbReference type="Rhea" id="RHEA:13065"/>
        <dbReference type="ChEBI" id="CHEBI:15377"/>
        <dbReference type="ChEBI" id="CHEBI:15378"/>
        <dbReference type="ChEBI" id="CHEBI:30616"/>
        <dbReference type="ChEBI" id="CHEBI:43474"/>
        <dbReference type="ChEBI" id="CHEBI:456216"/>
        <dbReference type="EC" id="5.6.2.3"/>
    </reaction>
</comment>
<dbReference type="Proteomes" id="UP001152320">
    <property type="component" value="Chromosome 1"/>
</dbReference>
<dbReference type="SUPFAM" id="SSF50249">
    <property type="entry name" value="Nucleic acid-binding proteins"/>
    <property type="match status" value="1"/>
</dbReference>
<keyword evidence="1" id="KW-0233">DNA recombination</keyword>